<keyword evidence="15 17" id="KW-0472">Membrane</keyword>
<feature type="transmembrane region" description="Helical" evidence="17">
    <location>
        <begin position="111"/>
        <end position="130"/>
    </location>
</feature>
<dbReference type="GO" id="GO:0042773">
    <property type="term" value="P:ATP synthesis coupled electron transport"/>
    <property type="evidence" value="ECO:0007669"/>
    <property type="project" value="InterPro"/>
</dbReference>
<dbReference type="EC" id="7.1.1.2" evidence="3 17"/>
<dbReference type="InterPro" id="IPR001750">
    <property type="entry name" value="ND/Mrp_TM"/>
</dbReference>
<feature type="transmembrane region" description="Helical" evidence="17">
    <location>
        <begin position="526"/>
        <end position="543"/>
    </location>
</feature>
<keyword evidence="5 17" id="KW-0813">Transport</keyword>
<dbReference type="GO" id="GO:0005743">
    <property type="term" value="C:mitochondrial inner membrane"/>
    <property type="evidence" value="ECO:0007669"/>
    <property type="project" value="UniProtKB-SubCell"/>
</dbReference>
<dbReference type="InterPro" id="IPR003945">
    <property type="entry name" value="NU5C-like"/>
</dbReference>
<dbReference type="InterPro" id="IPR001516">
    <property type="entry name" value="Proton_antipo_N"/>
</dbReference>
<feature type="transmembrane region" description="Helical" evidence="17">
    <location>
        <begin position="272"/>
        <end position="297"/>
    </location>
</feature>
<feature type="transmembrane region" description="Helical" evidence="17">
    <location>
        <begin position="332"/>
        <end position="356"/>
    </location>
</feature>
<keyword evidence="12 17" id="KW-0520">NAD</keyword>
<evidence type="ECO:0000256" key="4">
    <source>
        <dbReference type="ARBA" id="ARBA00021096"/>
    </source>
</evidence>
<feature type="transmembrane region" description="Helical" evidence="17">
    <location>
        <begin position="86"/>
        <end position="105"/>
    </location>
</feature>
<evidence type="ECO:0000256" key="7">
    <source>
        <dbReference type="ARBA" id="ARBA00022692"/>
    </source>
</evidence>
<keyword evidence="9" id="KW-1278">Translocase</keyword>
<dbReference type="GO" id="GO:0015990">
    <property type="term" value="P:electron transport coupled proton transport"/>
    <property type="evidence" value="ECO:0007669"/>
    <property type="project" value="TreeGrafter"/>
</dbReference>
<evidence type="ECO:0000256" key="6">
    <source>
        <dbReference type="ARBA" id="ARBA00022660"/>
    </source>
</evidence>
<evidence type="ECO:0000256" key="12">
    <source>
        <dbReference type="ARBA" id="ARBA00023027"/>
    </source>
</evidence>
<reference evidence="21" key="1">
    <citation type="journal article" date="2014" name="Mol. Biol. Evol.">
        <title>The evolutionary history of termites as inferred from 66 mitochondrial genomes.</title>
        <authorList>
            <person name="Bourguignon T."/>
            <person name="Lo N."/>
            <person name="Cameron S.L."/>
            <person name="Sobotnik J."/>
            <person name="Hayashi Y."/>
            <person name="Shigenobu S."/>
            <person name="Watanabe D."/>
            <person name="Roisin Y."/>
            <person name="Miura T."/>
            <person name="Evans T.A."/>
        </authorList>
    </citation>
    <scope>NUCLEOTIDE SEQUENCE</scope>
</reference>
<keyword evidence="6" id="KW-0679">Respiratory chain</keyword>
<proteinExistence type="inferred from homology"/>
<feature type="transmembrane region" description="Helical" evidence="17">
    <location>
        <begin position="485"/>
        <end position="506"/>
    </location>
</feature>
<evidence type="ECO:0000256" key="14">
    <source>
        <dbReference type="ARBA" id="ARBA00023128"/>
    </source>
</evidence>
<feature type="transmembrane region" description="Helical" evidence="17">
    <location>
        <begin position="303"/>
        <end position="320"/>
    </location>
</feature>
<evidence type="ECO:0000256" key="15">
    <source>
        <dbReference type="ARBA" id="ARBA00023136"/>
    </source>
</evidence>
<name>A0A0A7E9A7_9NEOP</name>
<evidence type="ECO:0000256" key="9">
    <source>
        <dbReference type="ARBA" id="ARBA00022967"/>
    </source>
</evidence>
<keyword evidence="11 17" id="KW-1133">Transmembrane helix</keyword>
<evidence type="ECO:0000256" key="2">
    <source>
        <dbReference type="ARBA" id="ARBA00004448"/>
    </source>
</evidence>
<dbReference type="GO" id="GO:0003954">
    <property type="term" value="F:NADH dehydrogenase activity"/>
    <property type="evidence" value="ECO:0007669"/>
    <property type="project" value="TreeGrafter"/>
</dbReference>
<feature type="domain" description="NADH:quinone oxidoreductase/Mrp antiporter transmembrane" evidence="18">
    <location>
        <begin position="106"/>
        <end position="388"/>
    </location>
</feature>
<dbReference type="GO" id="GO:0008137">
    <property type="term" value="F:NADH dehydrogenase (ubiquinone) activity"/>
    <property type="evidence" value="ECO:0007669"/>
    <property type="project" value="UniProtKB-EC"/>
</dbReference>
<evidence type="ECO:0000259" key="20">
    <source>
        <dbReference type="Pfam" id="PF06455"/>
    </source>
</evidence>
<evidence type="ECO:0000256" key="17">
    <source>
        <dbReference type="RuleBase" id="RU003404"/>
    </source>
</evidence>
<feature type="transmembrane region" description="Helical" evidence="17">
    <location>
        <begin position="183"/>
        <end position="201"/>
    </location>
</feature>
<comment type="function">
    <text evidence="17">Core subunit of the mitochondrial membrane respiratory chain NADH dehydrogenase (Complex I) which catalyzes electron transfer from NADH through the respiratory chain, using ubiquinone as an electron acceptor. Essential for the catalytic activity and assembly of complex I.</text>
</comment>
<feature type="transmembrane region" description="Helical" evidence="17">
    <location>
        <begin position="376"/>
        <end position="401"/>
    </location>
</feature>
<organism evidence="21">
    <name type="scientific">Nasutitermes bikpelanus</name>
    <dbReference type="NCBI Taxonomy" id="114632"/>
    <lineage>
        <taxon>Eukaryota</taxon>
        <taxon>Metazoa</taxon>
        <taxon>Ecdysozoa</taxon>
        <taxon>Arthropoda</taxon>
        <taxon>Hexapoda</taxon>
        <taxon>Insecta</taxon>
        <taxon>Pterygota</taxon>
        <taxon>Neoptera</taxon>
        <taxon>Polyneoptera</taxon>
        <taxon>Dictyoptera</taxon>
        <taxon>Blattodea</taxon>
        <taxon>Blattoidea</taxon>
        <taxon>Termitoidae</taxon>
        <taxon>Termitidae</taxon>
        <taxon>Nasutitermitinae</taxon>
        <taxon>Nasutitermes</taxon>
    </lineage>
</organism>
<feature type="domain" description="NADH dehydrogenase subunit 5 C-terminal" evidence="20">
    <location>
        <begin position="392"/>
        <end position="572"/>
    </location>
</feature>
<geneLocation type="mitochondrion" evidence="21"/>
<feature type="transmembrane region" description="Helical" evidence="17">
    <location>
        <begin position="151"/>
        <end position="171"/>
    </location>
</feature>
<dbReference type="PRINTS" id="PR01434">
    <property type="entry name" value="NADHDHGNASE5"/>
</dbReference>
<evidence type="ECO:0000256" key="8">
    <source>
        <dbReference type="ARBA" id="ARBA00022792"/>
    </source>
</evidence>
<accession>A0A0A7E9A7</accession>
<feature type="transmembrane region" description="Helical" evidence="17">
    <location>
        <begin position="239"/>
        <end position="260"/>
    </location>
</feature>
<sequence>MFMSICFVSFVFLFLLGWVCCVLGSYFIMHDLVYFIDWNIVTLNGSSVIMTFLFDWMSLLFMGFVLIISSLVILYSDDYMFGDLNIVRFVSLVLMFVISMMFLIISPNVISILLGWDGLGLVSYLLVIYYQNVSSYGAGMLTVLSNRIGDVALLMVIAWMINFGSWSFIYYLEFLSGSFEMELISFLVVLAAMTSSAQIPFSSWLPAAMAAPTPVSALVHSSTLVTAGVYLLIRFSPSFGYWLNVFLLLVSGLTMFMAGLGANFEFDLSSVIALSTLSQLGLMIMTISIGLSGLAFFHLLTHALFKALLFMCAGGVIHSMGDSQDIRFMGGLSIYMPFTSSSLMVSNFALCGMPFLAGFYSKDFILEMVSMSYVNVFGFFLLFVSTGLTVCYSFRLFYFVLCGDFNFVPSYSMVEANYNMMIGMIGLLVMSIFGGGSLMWLICPTPSVICLPYYLSFLTLFVVFLGGWLGYEIAGFVFGDKLFSMYLYGASSFSGSMWFMPFFSTYGVSFSPLEVGYSATSVFDSGWMEFFGGQGLYWVLFNLGSVNQWFQYNNLKVFLGFFVMWIVILLFVLVF</sequence>
<comment type="function">
    <text evidence="1">Core subunit of the mitochondrial membrane respiratory chain NADH dehydrogenase (Complex I) that is believed to belong to the minimal assembly required for catalysis. Complex I functions in the transfer of electrons from NADH to the respiratory chain. The immediate electron acceptor for the enzyme is believed to be ubiquinone.</text>
</comment>
<feature type="transmembrane region" description="Helical" evidence="17">
    <location>
        <begin position="422"/>
        <end position="442"/>
    </location>
</feature>
<keyword evidence="7 17" id="KW-0812">Transmembrane</keyword>
<dbReference type="Pfam" id="PF00361">
    <property type="entry name" value="Proton_antipo_M"/>
    <property type="match status" value="1"/>
</dbReference>
<evidence type="ECO:0000256" key="10">
    <source>
        <dbReference type="ARBA" id="ARBA00022982"/>
    </source>
</evidence>
<dbReference type="PANTHER" id="PTHR42829:SF2">
    <property type="entry name" value="NADH-UBIQUINONE OXIDOREDUCTASE CHAIN 5"/>
    <property type="match status" value="1"/>
</dbReference>
<dbReference type="Pfam" id="PF00662">
    <property type="entry name" value="Proton_antipo_N"/>
    <property type="match status" value="1"/>
</dbReference>
<comment type="catalytic activity">
    <reaction evidence="16 17">
        <text>a ubiquinone + NADH + 5 H(+)(in) = a ubiquinol + NAD(+) + 4 H(+)(out)</text>
        <dbReference type="Rhea" id="RHEA:29091"/>
        <dbReference type="Rhea" id="RHEA-COMP:9565"/>
        <dbReference type="Rhea" id="RHEA-COMP:9566"/>
        <dbReference type="ChEBI" id="CHEBI:15378"/>
        <dbReference type="ChEBI" id="CHEBI:16389"/>
        <dbReference type="ChEBI" id="CHEBI:17976"/>
        <dbReference type="ChEBI" id="CHEBI:57540"/>
        <dbReference type="ChEBI" id="CHEBI:57945"/>
        <dbReference type="EC" id="7.1.1.2"/>
    </reaction>
</comment>
<dbReference type="AlphaFoldDB" id="A0A0A7E9A7"/>
<dbReference type="PANTHER" id="PTHR42829">
    <property type="entry name" value="NADH-UBIQUINONE OXIDOREDUCTASE CHAIN 5"/>
    <property type="match status" value="1"/>
</dbReference>
<evidence type="ECO:0000259" key="19">
    <source>
        <dbReference type="Pfam" id="PF00662"/>
    </source>
</evidence>
<evidence type="ECO:0000256" key="5">
    <source>
        <dbReference type="ARBA" id="ARBA00022448"/>
    </source>
</evidence>
<evidence type="ECO:0000313" key="21">
    <source>
        <dbReference type="EMBL" id="AIY62095.1"/>
    </source>
</evidence>
<gene>
    <name evidence="21" type="primary">nad5</name>
</gene>
<dbReference type="PRINTS" id="PR01435">
    <property type="entry name" value="NPOXDRDTASE5"/>
</dbReference>
<protein>
    <recommendedName>
        <fullName evidence="4 17">NADH-ubiquinone oxidoreductase chain 5</fullName>
        <ecNumber evidence="3 17">7.1.1.2</ecNumber>
    </recommendedName>
</protein>
<comment type="similarity">
    <text evidence="17">Belongs to the complex I subunit 5 family.</text>
</comment>
<feature type="transmembrane region" description="Helical" evidence="17">
    <location>
        <begin position="454"/>
        <end position="478"/>
    </location>
</feature>
<dbReference type="Pfam" id="PF06455">
    <property type="entry name" value="NADH5_C"/>
    <property type="match status" value="1"/>
</dbReference>
<feature type="domain" description="NADH-Ubiquinone oxidoreductase (complex I) chain 5 N-terminal" evidence="19">
    <location>
        <begin position="43"/>
        <end position="89"/>
    </location>
</feature>
<dbReference type="EMBL" id="KP026296">
    <property type="protein sequence ID" value="AIY62095.1"/>
    <property type="molecule type" value="Genomic_DNA"/>
</dbReference>
<keyword evidence="10" id="KW-0249">Electron transport</keyword>
<evidence type="ECO:0000259" key="18">
    <source>
        <dbReference type="Pfam" id="PF00361"/>
    </source>
</evidence>
<feature type="transmembrane region" description="Helical" evidence="17">
    <location>
        <begin position="555"/>
        <end position="574"/>
    </location>
</feature>
<evidence type="ECO:0000256" key="3">
    <source>
        <dbReference type="ARBA" id="ARBA00012944"/>
    </source>
</evidence>
<keyword evidence="14 17" id="KW-0496">Mitochondrion</keyword>
<dbReference type="InterPro" id="IPR010934">
    <property type="entry name" value="NADH_DH_su5_C"/>
</dbReference>
<evidence type="ECO:0000256" key="1">
    <source>
        <dbReference type="ARBA" id="ARBA00003257"/>
    </source>
</evidence>
<feature type="transmembrane region" description="Helical" evidence="17">
    <location>
        <begin position="213"/>
        <end position="233"/>
    </location>
</feature>
<comment type="subcellular location">
    <subcellularLocation>
        <location evidence="2">Mitochondrion inner membrane</location>
        <topology evidence="2">Multi-pass membrane protein</topology>
    </subcellularLocation>
</comment>
<evidence type="ECO:0000256" key="13">
    <source>
        <dbReference type="ARBA" id="ARBA00023075"/>
    </source>
</evidence>
<keyword evidence="8" id="KW-0999">Mitochondrion inner membrane</keyword>
<feature type="transmembrane region" description="Helical" evidence="17">
    <location>
        <begin position="48"/>
        <end position="74"/>
    </location>
</feature>
<evidence type="ECO:0000256" key="16">
    <source>
        <dbReference type="ARBA" id="ARBA00049551"/>
    </source>
</evidence>
<evidence type="ECO:0000256" key="11">
    <source>
        <dbReference type="ARBA" id="ARBA00022989"/>
    </source>
</evidence>
<keyword evidence="13 17" id="KW-0830">Ubiquinone</keyword>